<gene>
    <name evidence="5" type="ORF">ACFFR3_11135</name>
</gene>
<evidence type="ECO:0000259" key="2">
    <source>
        <dbReference type="Pfam" id="PF00501"/>
    </source>
</evidence>
<dbReference type="PANTHER" id="PTHR43347:SF3">
    <property type="entry name" value="ACYL-COA SYNTHETASE SHORT-CHAIN FAMILY MEMBER 3, MITOCHONDRIAL"/>
    <property type="match status" value="1"/>
</dbReference>
<dbReference type="InterPro" id="IPR025110">
    <property type="entry name" value="AMP-bd_C"/>
</dbReference>
<evidence type="ECO:0000259" key="3">
    <source>
        <dbReference type="Pfam" id="PF13193"/>
    </source>
</evidence>
<dbReference type="Proteomes" id="UP001589568">
    <property type="component" value="Unassembled WGS sequence"/>
</dbReference>
<evidence type="ECO:0000256" key="1">
    <source>
        <dbReference type="ARBA" id="ARBA00006432"/>
    </source>
</evidence>
<dbReference type="InterPro" id="IPR042099">
    <property type="entry name" value="ANL_N_sf"/>
</dbReference>
<dbReference type="Gene3D" id="3.40.50.12780">
    <property type="entry name" value="N-terminal domain of ligase-like"/>
    <property type="match status" value="1"/>
</dbReference>
<feature type="domain" description="Acetyl-coenzyme A synthetase N-terminal" evidence="4">
    <location>
        <begin position="4"/>
        <end position="53"/>
    </location>
</feature>
<dbReference type="Pfam" id="PF00501">
    <property type="entry name" value="AMP-binding"/>
    <property type="match status" value="1"/>
</dbReference>
<organism evidence="5 6">
    <name type="scientific">Nonomuraea salmonea</name>
    <dbReference type="NCBI Taxonomy" id="46181"/>
    <lineage>
        <taxon>Bacteria</taxon>
        <taxon>Bacillati</taxon>
        <taxon>Actinomycetota</taxon>
        <taxon>Actinomycetes</taxon>
        <taxon>Streptosporangiales</taxon>
        <taxon>Streptosporangiaceae</taxon>
        <taxon>Nonomuraea</taxon>
    </lineage>
</organism>
<dbReference type="PANTHER" id="PTHR43347">
    <property type="entry name" value="ACYL-COA SYNTHETASE"/>
    <property type="match status" value="1"/>
</dbReference>
<accession>A0ABV5NIF9</accession>
<dbReference type="Pfam" id="PF16177">
    <property type="entry name" value="ACAS_N"/>
    <property type="match status" value="1"/>
</dbReference>
<dbReference type="RefSeq" id="WP_364383734.1">
    <property type="nucleotide sequence ID" value="NZ_JBHMCF010000011.1"/>
</dbReference>
<dbReference type="InterPro" id="IPR020845">
    <property type="entry name" value="AMP-binding_CS"/>
</dbReference>
<feature type="domain" description="AMP-binding enzyme C-terminal" evidence="3">
    <location>
        <begin position="506"/>
        <end position="584"/>
    </location>
</feature>
<name>A0ABV5NIF9_9ACTN</name>
<dbReference type="SUPFAM" id="SSF56801">
    <property type="entry name" value="Acetyl-CoA synthetase-like"/>
    <property type="match status" value="1"/>
</dbReference>
<dbReference type="CDD" id="cd05967">
    <property type="entry name" value="PrpE"/>
    <property type="match status" value="1"/>
</dbReference>
<dbReference type="InterPro" id="IPR000873">
    <property type="entry name" value="AMP-dep_synth/lig_dom"/>
</dbReference>
<dbReference type="PROSITE" id="PS00455">
    <property type="entry name" value="AMP_BINDING"/>
    <property type="match status" value="1"/>
</dbReference>
<evidence type="ECO:0000259" key="4">
    <source>
        <dbReference type="Pfam" id="PF16177"/>
    </source>
</evidence>
<evidence type="ECO:0000313" key="5">
    <source>
        <dbReference type="EMBL" id="MFB9470063.1"/>
    </source>
</evidence>
<dbReference type="Pfam" id="PF13193">
    <property type="entry name" value="AMP-binding_C"/>
    <property type="match status" value="1"/>
</dbReference>
<protein>
    <submittedName>
        <fullName evidence="5">Propionyl-CoA synthetase</fullName>
    </submittedName>
</protein>
<dbReference type="InterPro" id="IPR045851">
    <property type="entry name" value="AMP-bd_C_sf"/>
</dbReference>
<dbReference type="InterPro" id="IPR032387">
    <property type="entry name" value="ACAS_N"/>
</dbReference>
<evidence type="ECO:0000313" key="6">
    <source>
        <dbReference type="Proteomes" id="UP001589568"/>
    </source>
</evidence>
<feature type="domain" description="AMP-dependent synthetase/ligase" evidence="2">
    <location>
        <begin position="57"/>
        <end position="441"/>
    </location>
</feature>
<dbReference type="Gene3D" id="3.30.300.30">
    <property type="match status" value="1"/>
</dbReference>
<sequence length="621" mass="66534">MSGYEAVYRRSIEQPEAFWGEAASGIDWDTAPRTVYADGRWYPDGRLNTCHNALDRHVAAGRGDQPALIHDSPVTGVTRTYTYAELLEETARTAGMLRALGVTAGDTVVIYMPMVPQAVVAMLACARLGAVHSVVFGGFAARELAVRIDHAQPKVVLSASCGIEPSRVVAYKPLLDDALEQAAHRPERCVILQRPQCRAGLAEGRDLDWAEAVAAAEPAGCVSVAATDPLYILYTSGTTGAPKGVVRDNGGHAVALHWSMANVYGAAPGEVYWAASDVGWVVGHSYIVYAPLLAGCTTVLYEGKPVGTPDPGAFWRVVAEHGVRTLFTAPTAIRAIKKEDPSGAFAKKYDLSGLRHLFLAGERLDPDTYHWASDLLGIPVIDHWWQTETGWPIAANCVGIEPLPIKPGSPTKPVPGWDVHVLDADGRDCPPGVEGAVTVRLPLPPGALPTLYRDPDRFARSYLDRYPGHYLTGDGGHFDAGGHLYVMGRIDDVINVAGHRLSTGSMEEVIAAHPDVAECAVIGVADELKGQLPMGFVVLKAGADRDPGEVERELTALVRERIGPVAAFRRAVVVSRLPKTRSGKILRATMRDIADGRPYTAPSTIEDPAALPEIETALKGS</sequence>
<dbReference type="EMBL" id="JBHMCF010000011">
    <property type="protein sequence ID" value="MFB9470063.1"/>
    <property type="molecule type" value="Genomic_DNA"/>
</dbReference>
<comment type="similarity">
    <text evidence="1">Belongs to the ATP-dependent AMP-binding enzyme family.</text>
</comment>
<comment type="caution">
    <text evidence="5">The sequence shown here is derived from an EMBL/GenBank/DDBJ whole genome shotgun (WGS) entry which is preliminary data.</text>
</comment>
<proteinExistence type="inferred from homology"/>
<reference evidence="5 6" key="1">
    <citation type="submission" date="2024-09" db="EMBL/GenBank/DDBJ databases">
        <authorList>
            <person name="Sun Q."/>
            <person name="Mori K."/>
        </authorList>
    </citation>
    <scope>NUCLEOTIDE SEQUENCE [LARGE SCALE GENOMIC DNA]</scope>
    <source>
        <strain evidence="5 6">JCM 3324</strain>
    </source>
</reference>
<keyword evidence="6" id="KW-1185">Reference proteome</keyword>